<dbReference type="EMBL" id="BONI01000072">
    <property type="protein sequence ID" value="GIG09797.1"/>
    <property type="molecule type" value="Genomic_DNA"/>
</dbReference>
<dbReference type="Proteomes" id="UP000630887">
    <property type="component" value="Unassembled WGS sequence"/>
</dbReference>
<evidence type="ECO:0000313" key="4">
    <source>
        <dbReference type="Proteomes" id="UP000630887"/>
    </source>
</evidence>
<sequence>MATSKISWITAGVVSAAAAGVGAVMAYRRRRMQATEDSYTALAGLSTHPDSTPKHKKERLPRKLKKSRAHAEALASGHGGQHW</sequence>
<gene>
    <name evidence="3" type="ORF">Cco03nite_64970</name>
</gene>
<comment type="caution">
    <text evidence="3">The sequence shown here is derived from an EMBL/GenBank/DDBJ whole genome shotgun (WGS) entry which is preliminary data.</text>
</comment>
<keyword evidence="2" id="KW-0472">Membrane</keyword>
<protein>
    <submittedName>
        <fullName evidence="3">Uncharacterized protein</fullName>
    </submittedName>
</protein>
<dbReference type="AlphaFoldDB" id="A0A8J3PAG3"/>
<feature type="compositionally biased region" description="Basic residues" evidence="1">
    <location>
        <begin position="54"/>
        <end position="68"/>
    </location>
</feature>
<reference evidence="3 4" key="1">
    <citation type="submission" date="2021-01" db="EMBL/GenBank/DDBJ databases">
        <title>Whole genome shotgun sequence of Catellatospora coxensis NBRC 107359.</title>
        <authorList>
            <person name="Komaki H."/>
            <person name="Tamura T."/>
        </authorList>
    </citation>
    <scope>NUCLEOTIDE SEQUENCE [LARGE SCALE GENOMIC DNA]</scope>
    <source>
        <strain evidence="3 4">NBRC 107359</strain>
    </source>
</reference>
<keyword evidence="2" id="KW-1133">Transmembrane helix</keyword>
<evidence type="ECO:0000313" key="3">
    <source>
        <dbReference type="EMBL" id="GIG09797.1"/>
    </source>
</evidence>
<feature type="transmembrane region" description="Helical" evidence="2">
    <location>
        <begin position="6"/>
        <end position="27"/>
    </location>
</feature>
<name>A0A8J3PAG3_9ACTN</name>
<proteinExistence type="predicted"/>
<keyword evidence="4" id="KW-1185">Reference proteome</keyword>
<evidence type="ECO:0000256" key="1">
    <source>
        <dbReference type="SAM" id="MobiDB-lite"/>
    </source>
</evidence>
<evidence type="ECO:0000256" key="2">
    <source>
        <dbReference type="SAM" id="Phobius"/>
    </source>
</evidence>
<organism evidence="3 4">
    <name type="scientific">Catellatospora coxensis</name>
    <dbReference type="NCBI Taxonomy" id="310354"/>
    <lineage>
        <taxon>Bacteria</taxon>
        <taxon>Bacillati</taxon>
        <taxon>Actinomycetota</taxon>
        <taxon>Actinomycetes</taxon>
        <taxon>Micromonosporales</taxon>
        <taxon>Micromonosporaceae</taxon>
        <taxon>Catellatospora</taxon>
    </lineage>
</organism>
<accession>A0A8J3PAG3</accession>
<feature type="region of interest" description="Disordered" evidence="1">
    <location>
        <begin position="39"/>
        <end position="83"/>
    </location>
</feature>
<dbReference type="RefSeq" id="WP_203697240.1">
    <property type="nucleotide sequence ID" value="NZ_BAAALC010000023.1"/>
</dbReference>
<keyword evidence="2" id="KW-0812">Transmembrane</keyword>